<reference evidence="2 3" key="1">
    <citation type="journal article" date="2020" name="Front. Microbiol.">
        <title>Design of Bacterial Strain-Specific qPCR Assays Using NGS Data and Publicly Available Resources and Its Application to Track Biocontrol Strains.</title>
        <authorList>
            <person name="Hernandez I."/>
            <person name="Sant C."/>
            <person name="Martinez R."/>
            <person name="Fernandez C."/>
        </authorList>
    </citation>
    <scope>NUCLEOTIDE SEQUENCE [LARGE SCALE GENOMIC DNA]</scope>
    <source>
        <strain evidence="2 3">B24</strain>
    </source>
</reference>
<dbReference type="Proteomes" id="UP000515708">
    <property type="component" value="Chromosome"/>
</dbReference>
<keyword evidence="2" id="KW-0808">Transferase</keyword>
<dbReference type="RefSeq" id="WP_182254589.1">
    <property type="nucleotide sequence ID" value="NZ_CP043732.1"/>
</dbReference>
<name>A0A7D8AJZ7_9MICO</name>
<proteinExistence type="predicted"/>
<dbReference type="Pfam" id="PF00156">
    <property type="entry name" value="Pribosyltran"/>
    <property type="match status" value="1"/>
</dbReference>
<dbReference type="Gene3D" id="3.40.50.2020">
    <property type="match status" value="1"/>
</dbReference>
<dbReference type="EMBL" id="CP043732">
    <property type="protein sequence ID" value="QMU96327.1"/>
    <property type="molecule type" value="Genomic_DNA"/>
</dbReference>
<evidence type="ECO:0000313" key="2">
    <source>
        <dbReference type="EMBL" id="QMU96327.1"/>
    </source>
</evidence>
<sequence>MWSFEDRADAGWQLARRLTQRAPEDAVVLGLPRGGVPVAAPVASALHAPLDVLIVRKVGVPGHAELAMGAVGEGGAAVRNPSVIDMAGVDDAMLTAAEERERAEVERRSQMLRAGRPAEPIDGRVAIVVDDGIATGASMRAACLIARARGARRIVVAVPVAPPDLLDGFGADVGAEVIALCTPENFMAVGMHYVDFRQTTDDEVIDLLRAAHRSRG</sequence>
<evidence type="ECO:0000259" key="1">
    <source>
        <dbReference type="Pfam" id="PF00156"/>
    </source>
</evidence>
<dbReference type="Gene3D" id="3.30.1310.20">
    <property type="entry name" value="PRTase-like"/>
    <property type="match status" value="1"/>
</dbReference>
<dbReference type="CDD" id="cd06223">
    <property type="entry name" value="PRTases_typeI"/>
    <property type="match status" value="1"/>
</dbReference>
<dbReference type="SUPFAM" id="SSF53271">
    <property type="entry name" value="PRTase-like"/>
    <property type="match status" value="1"/>
</dbReference>
<organism evidence="2 3">
    <name type="scientific">Microbacterium esteraromaticum</name>
    <dbReference type="NCBI Taxonomy" id="57043"/>
    <lineage>
        <taxon>Bacteria</taxon>
        <taxon>Bacillati</taxon>
        <taxon>Actinomycetota</taxon>
        <taxon>Actinomycetes</taxon>
        <taxon>Micrococcales</taxon>
        <taxon>Microbacteriaceae</taxon>
        <taxon>Microbacterium</taxon>
    </lineage>
</organism>
<keyword evidence="2" id="KW-0328">Glycosyltransferase</keyword>
<protein>
    <submittedName>
        <fullName evidence="2">Phosphoribosyltransferase</fullName>
    </submittedName>
</protein>
<accession>A0A7D8AJZ7</accession>
<dbReference type="AlphaFoldDB" id="A0A7D8AJZ7"/>
<gene>
    <name evidence="2" type="ORF">FVO59_03220</name>
</gene>
<evidence type="ECO:0000313" key="3">
    <source>
        <dbReference type="Proteomes" id="UP000515708"/>
    </source>
</evidence>
<dbReference type="InterPro" id="IPR000836">
    <property type="entry name" value="PRTase_dom"/>
</dbReference>
<dbReference type="GO" id="GO:0016757">
    <property type="term" value="F:glycosyltransferase activity"/>
    <property type="evidence" value="ECO:0007669"/>
    <property type="project" value="UniProtKB-KW"/>
</dbReference>
<dbReference type="InterPro" id="IPR029057">
    <property type="entry name" value="PRTase-like"/>
</dbReference>
<feature type="domain" description="Phosphoribosyltransferase" evidence="1">
    <location>
        <begin position="19"/>
        <end position="163"/>
    </location>
</feature>